<feature type="non-terminal residue" evidence="1">
    <location>
        <position position="50"/>
    </location>
</feature>
<evidence type="ECO:0000313" key="1">
    <source>
        <dbReference type="EMBL" id="KAK7508574.1"/>
    </source>
</evidence>
<gene>
    <name evidence="1" type="ORF">BaRGS_00000140</name>
</gene>
<comment type="caution">
    <text evidence="1">The sequence shown here is derived from an EMBL/GenBank/DDBJ whole genome shotgun (WGS) entry which is preliminary data.</text>
</comment>
<evidence type="ECO:0000313" key="2">
    <source>
        <dbReference type="Proteomes" id="UP001519460"/>
    </source>
</evidence>
<keyword evidence="2" id="KW-1185">Reference proteome</keyword>
<dbReference type="EMBL" id="JACVVK020000001">
    <property type="protein sequence ID" value="KAK7508574.1"/>
    <property type="molecule type" value="Genomic_DNA"/>
</dbReference>
<dbReference type="AlphaFoldDB" id="A0ABD0M9S8"/>
<protein>
    <submittedName>
        <fullName evidence="1">Uncharacterized protein</fullName>
    </submittedName>
</protein>
<name>A0ABD0M9S8_9CAEN</name>
<reference evidence="1 2" key="1">
    <citation type="journal article" date="2023" name="Sci. Data">
        <title>Genome assembly of the Korean intertidal mud-creeper Batillaria attramentaria.</title>
        <authorList>
            <person name="Patra A.K."/>
            <person name="Ho P.T."/>
            <person name="Jun S."/>
            <person name="Lee S.J."/>
            <person name="Kim Y."/>
            <person name="Won Y.J."/>
        </authorList>
    </citation>
    <scope>NUCLEOTIDE SEQUENCE [LARGE SCALE GENOMIC DNA]</scope>
    <source>
        <strain evidence="1">Wonlab-2016</strain>
    </source>
</reference>
<organism evidence="1 2">
    <name type="scientific">Batillaria attramentaria</name>
    <dbReference type="NCBI Taxonomy" id="370345"/>
    <lineage>
        <taxon>Eukaryota</taxon>
        <taxon>Metazoa</taxon>
        <taxon>Spiralia</taxon>
        <taxon>Lophotrochozoa</taxon>
        <taxon>Mollusca</taxon>
        <taxon>Gastropoda</taxon>
        <taxon>Caenogastropoda</taxon>
        <taxon>Sorbeoconcha</taxon>
        <taxon>Cerithioidea</taxon>
        <taxon>Batillariidae</taxon>
        <taxon>Batillaria</taxon>
    </lineage>
</organism>
<accession>A0ABD0M9S8</accession>
<proteinExistence type="predicted"/>
<sequence length="50" mass="5458">MSQESSTSGRSAVVSRHMQISAITAGHVTRFDLTMGRENYDGSRRDASGR</sequence>
<dbReference type="Proteomes" id="UP001519460">
    <property type="component" value="Unassembled WGS sequence"/>
</dbReference>